<evidence type="ECO:0000256" key="3">
    <source>
        <dbReference type="ARBA" id="ARBA00023274"/>
    </source>
</evidence>
<dbReference type="EMBL" id="LCJG01000014">
    <property type="protein sequence ID" value="KKT73246.1"/>
    <property type="molecule type" value="Genomic_DNA"/>
</dbReference>
<dbReference type="STRING" id="1618384.UW68_C0014G0019"/>
<evidence type="ECO:0000313" key="10">
    <source>
        <dbReference type="Proteomes" id="UP000034835"/>
    </source>
</evidence>
<evidence type="ECO:0000256" key="6">
    <source>
        <dbReference type="RuleBase" id="RU003930"/>
    </source>
</evidence>
<reference evidence="9 10" key="1">
    <citation type="journal article" date="2015" name="Nature">
        <title>rRNA introns, odd ribosomes, and small enigmatic genomes across a large radiation of phyla.</title>
        <authorList>
            <person name="Brown C.T."/>
            <person name="Hug L.A."/>
            <person name="Thomas B.C."/>
            <person name="Sharon I."/>
            <person name="Castelle C.J."/>
            <person name="Singh A."/>
            <person name="Wilkins M.J."/>
            <person name="Williams K.H."/>
            <person name="Banfield J.F."/>
        </authorList>
    </citation>
    <scope>NUCLEOTIDE SEQUENCE [LARGE SCALE GENOMIC DNA]</scope>
</reference>
<dbReference type="Pfam" id="PF00281">
    <property type="entry name" value="Ribosomal_L5"/>
    <property type="match status" value="1"/>
</dbReference>
<dbReference type="GO" id="GO:0006412">
    <property type="term" value="P:translation"/>
    <property type="evidence" value="ECO:0007669"/>
    <property type="project" value="UniProtKB-UniRule"/>
</dbReference>
<dbReference type="InterPro" id="IPR031310">
    <property type="entry name" value="Ribosomal_uL5_N"/>
</dbReference>
<organism evidence="9 10">
    <name type="scientific">Candidatus Collierbacteria bacterium GW2011_GWB1_44_6</name>
    <dbReference type="NCBI Taxonomy" id="1618384"/>
    <lineage>
        <taxon>Bacteria</taxon>
        <taxon>Candidatus Collieribacteriota</taxon>
    </lineage>
</organism>
<comment type="function">
    <text evidence="5">This is 1 of the proteins that bind and probably mediate the attachment of the 5S RNA into the large ribosomal subunit, where it forms part of the central protuberance. In the 70S ribosome it contacts protein S13 of the 30S subunit (bridge B1b), connecting the 2 subunits; this bridge is implicated in subunit movement. Contacts the P site tRNA; the 5S rRNA and some of its associated proteins might help stabilize positioning of ribosome-bound tRNAs.</text>
</comment>
<evidence type="ECO:0000256" key="2">
    <source>
        <dbReference type="ARBA" id="ARBA00022980"/>
    </source>
</evidence>
<dbReference type="NCBIfam" id="NF000585">
    <property type="entry name" value="PRK00010.1"/>
    <property type="match status" value="1"/>
</dbReference>
<evidence type="ECO:0000313" key="9">
    <source>
        <dbReference type="EMBL" id="KKT73246.1"/>
    </source>
</evidence>
<sequence length="185" mass="20694">MTQNLKEKYLKEIRPALQKELGLSSIEAVPKLVKITVNSSSKDFKTDKDLLAKTKAWIAAITGQTPLETKSRSSIAAFNLREGEVVGLKVTLRGNRMYDFLEKLTGIVLPRLKDFQGVSTQTFDQKGNYTIGFPEQIVFPEVEYDKIGRIQGLQVTISTSAKDSQTALMFLRTLGMPFTKESQSK</sequence>
<comment type="subunit">
    <text evidence="5">Part of the 50S ribosomal subunit; part of the 5S rRNA/L5/L18/L25 subcomplex. Contacts the 5S rRNA and the P site tRNA. Forms a bridge to the 30S subunit in the 70S ribosome.</text>
</comment>
<dbReference type="InterPro" id="IPR020930">
    <property type="entry name" value="Ribosomal_uL5_bac-type"/>
</dbReference>
<comment type="caution">
    <text evidence="9">The sequence shown here is derived from an EMBL/GenBank/DDBJ whole genome shotgun (WGS) entry which is preliminary data.</text>
</comment>
<dbReference type="GO" id="GO:0019843">
    <property type="term" value="F:rRNA binding"/>
    <property type="evidence" value="ECO:0007669"/>
    <property type="project" value="UniProtKB-UniRule"/>
</dbReference>
<dbReference type="Pfam" id="PF00673">
    <property type="entry name" value="Ribosomal_L5_C"/>
    <property type="match status" value="1"/>
</dbReference>
<dbReference type="HAMAP" id="MF_01333_B">
    <property type="entry name" value="Ribosomal_uL5_B"/>
    <property type="match status" value="1"/>
</dbReference>
<keyword evidence="2 5" id="KW-0689">Ribosomal protein</keyword>
<gene>
    <name evidence="5" type="primary">rplE</name>
    <name evidence="9" type="ORF">UW68_C0014G0019</name>
</gene>
<dbReference type="InterPro" id="IPR022803">
    <property type="entry name" value="Ribosomal_uL5_dom_sf"/>
</dbReference>
<dbReference type="GO" id="GO:0000049">
    <property type="term" value="F:tRNA binding"/>
    <property type="evidence" value="ECO:0007669"/>
    <property type="project" value="UniProtKB-UniRule"/>
</dbReference>
<evidence type="ECO:0000259" key="7">
    <source>
        <dbReference type="Pfam" id="PF00281"/>
    </source>
</evidence>
<dbReference type="InterPro" id="IPR020929">
    <property type="entry name" value="Ribosomal_uL5_CS"/>
</dbReference>
<dbReference type="PROSITE" id="PS00358">
    <property type="entry name" value="RIBOSOMAL_L5"/>
    <property type="match status" value="1"/>
</dbReference>
<name>A0A0G1JNY1_9BACT</name>
<dbReference type="Gene3D" id="3.30.1440.10">
    <property type="match status" value="1"/>
</dbReference>
<comment type="similarity">
    <text evidence="1 5 6">Belongs to the universal ribosomal protein uL5 family.</text>
</comment>
<keyword evidence="5" id="KW-0820">tRNA-binding</keyword>
<dbReference type="FunFam" id="3.30.1440.10:FF:000001">
    <property type="entry name" value="50S ribosomal protein L5"/>
    <property type="match status" value="1"/>
</dbReference>
<dbReference type="PIRSF" id="PIRSF002161">
    <property type="entry name" value="Ribosomal_L5"/>
    <property type="match status" value="1"/>
</dbReference>
<evidence type="ECO:0000256" key="1">
    <source>
        <dbReference type="ARBA" id="ARBA00008553"/>
    </source>
</evidence>
<dbReference type="PATRIC" id="fig|1618384.3.peg.449"/>
<keyword evidence="5" id="KW-0699">rRNA-binding</keyword>
<feature type="domain" description="Large ribosomal subunit protein uL5 C-terminal" evidence="8">
    <location>
        <begin position="86"/>
        <end position="178"/>
    </location>
</feature>
<dbReference type="GO" id="GO:1990904">
    <property type="term" value="C:ribonucleoprotein complex"/>
    <property type="evidence" value="ECO:0007669"/>
    <property type="project" value="UniProtKB-KW"/>
</dbReference>
<dbReference type="Proteomes" id="UP000034835">
    <property type="component" value="Unassembled WGS sequence"/>
</dbReference>
<dbReference type="InterPro" id="IPR002132">
    <property type="entry name" value="Ribosomal_uL5"/>
</dbReference>
<dbReference type="GO" id="GO:0005840">
    <property type="term" value="C:ribosome"/>
    <property type="evidence" value="ECO:0007669"/>
    <property type="project" value="UniProtKB-KW"/>
</dbReference>
<evidence type="ECO:0000259" key="8">
    <source>
        <dbReference type="Pfam" id="PF00673"/>
    </source>
</evidence>
<dbReference type="InterPro" id="IPR031309">
    <property type="entry name" value="Ribosomal_uL5_C"/>
</dbReference>
<keyword evidence="3 5" id="KW-0687">Ribonucleoprotein</keyword>
<dbReference type="SUPFAM" id="SSF55282">
    <property type="entry name" value="RL5-like"/>
    <property type="match status" value="1"/>
</dbReference>
<evidence type="ECO:0000256" key="5">
    <source>
        <dbReference type="HAMAP-Rule" id="MF_01333"/>
    </source>
</evidence>
<dbReference type="PANTHER" id="PTHR11994">
    <property type="entry name" value="60S RIBOSOMAL PROTEIN L11-RELATED"/>
    <property type="match status" value="1"/>
</dbReference>
<accession>A0A0G1JNY1</accession>
<keyword evidence="5" id="KW-0694">RNA-binding</keyword>
<evidence type="ECO:0000256" key="4">
    <source>
        <dbReference type="ARBA" id="ARBA00035245"/>
    </source>
</evidence>
<dbReference type="GO" id="GO:0003735">
    <property type="term" value="F:structural constituent of ribosome"/>
    <property type="evidence" value="ECO:0007669"/>
    <property type="project" value="InterPro"/>
</dbReference>
<feature type="domain" description="Large ribosomal subunit protein uL5 N-terminal" evidence="7">
    <location>
        <begin position="28"/>
        <end position="81"/>
    </location>
</feature>
<dbReference type="AlphaFoldDB" id="A0A0G1JNY1"/>
<protein>
    <recommendedName>
        <fullName evidence="4 5">Large ribosomal subunit protein uL5</fullName>
    </recommendedName>
</protein>
<proteinExistence type="inferred from homology"/>